<name>A0A511VDA1_9BACL</name>
<evidence type="ECO:0000313" key="1">
    <source>
        <dbReference type="EMBL" id="GEN36799.1"/>
    </source>
</evidence>
<dbReference type="EMBL" id="BJXX01000232">
    <property type="protein sequence ID" value="GEN36799.1"/>
    <property type="molecule type" value="Genomic_DNA"/>
</dbReference>
<reference evidence="1 2" key="1">
    <citation type="submission" date="2019-07" db="EMBL/GenBank/DDBJ databases">
        <title>Whole genome shotgun sequence of Aneurinibacillus danicus NBRC 102444.</title>
        <authorList>
            <person name="Hosoyama A."/>
            <person name="Uohara A."/>
            <person name="Ohji S."/>
            <person name="Ichikawa N."/>
        </authorList>
    </citation>
    <scope>NUCLEOTIDE SEQUENCE [LARGE SCALE GENOMIC DNA]</scope>
    <source>
        <strain evidence="1 2">NBRC 102444</strain>
    </source>
</reference>
<proteinExistence type="predicted"/>
<protein>
    <submittedName>
        <fullName evidence="1">Uncharacterized protein</fullName>
    </submittedName>
</protein>
<accession>A0A511VDA1</accession>
<dbReference type="Proteomes" id="UP000321157">
    <property type="component" value="Unassembled WGS sequence"/>
</dbReference>
<gene>
    <name evidence="1" type="ORF">ADA01nite_42590</name>
</gene>
<keyword evidence="2" id="KW-1185">Reference proteome</keyword>
<dbReference type="AlphaFoldDB" id="A0A511VDA1"/>
<sequence length="48" mass="5743">MARKGQKFQQYTSELKAEAVRLYEEEGQSGEKDDQRRSLQVLRENWLI</sequence>
<comment type="caution">
    <text evidence="1">The sequence shown here is derived from an EMBL/GenBank/DDBJ whole genome shotgun (WGS) entry which is preliminary data.</text>
</comment>
<evidence type="ECO:0000313" key="2">
    <source>
        <dbReference type="Proteomes" id="UP000321157"/>
    </source>
</evidence>
<organism evidence="1 2">
    <name type="scientific">Aneurinibacillus danicus</name>
    <dbReference type="NCBI Taxonomy" id="267746"/>
    <lineage>
        <taxon>Bacteria</taxon>
        <taxon>Bacillati</taxon>
        <taxon>Bacillota</taxon>
        <taxon>Bacilli</taxon>
        <taxon>Bacillales</taxon>
        <taxon>Paenibacillaceae</taxon>
        <taxon>Aneurinibacillus group</taxon>
        <taxon>Aneurinibacillus</taxon>
    </lineage>
</organism>